<protein>
    <recommendedName>
        <fullName evidence="3">TgtA5 cluster protein 2</fullName>
    </recommendedName>
</protein>
<organism evidence="1 2">
    <name type="scientific">Sorangium cellulosum</name>
    <name type="common">Polyangium cellulosum</name>
    <dbReference type="NCBI Taxonomy" id="56"/>
    <lineage>
        <taxon>Bacteria</taxon>
        <taxon>Pseudomonadati</taxon>
        <taxon>Myxococcota</taxon>
        <taxon>Polyangia</taxon>
        <taxon>Polyangiales</taxon>
        <taxon>Polyangiaceae</taxon>
        <taxon>Sorangium</taxon>
    </lineage>
</organism>
<proteinExistence type="predicted"/>
<dbReference type="RefSeq" id="WP_061607381.1">
    <property type="nucleotide sequence ID" value="NZ_JEMA01000372.1"/>
</dbReference>
<reference evidence="1 2" key="1">
    <citation type="submission" date="2014-02" db="EMBL/GenBank/DDBJ databases">
        <title>The small core and large imbalanced accessory genome model reveals a collaborative survival strategy of Sorangium cellulosum strains in nature.</title>
        <authorList>
            <person name="Han K."/>
            <person name="Peng R."/>
            <person name="Blom J."/>
            <person name="Li Y.-Z."/>
        </authorList>
    </citation>
    <scope>NUCLEOTIDE SEQUENCE [LARGE SCALE GENOMIC DNA]</scope>
    <source>
        <strain evidence="1 2">So0008-312</strain>
    </source>
</reference>
<sequence>MIVTRPVVQIVAGCTDRKRLPVPGDLRIQAVREKRPGDLFGAWWRTLEQHSSPSVPAVDLYAGDHWTVVRDLPRVAHEAGLDARLWVASAGYGLVPAEAHLRAYGATFTPGHPDSVAEGTAGDETARRWWHALAGRPGPHQTAPRTLADLALASAGAKLLVVASPRYVRAMADDLAQAASALREQDDLLIVSGDPGTSHETLRRNWVPSVASLQTTVGGSRLSLHARIARRILEEAARRGLAATAVRDRFIGLARAAPPPQQYDRTPLDDEAVRSFVAQNLRSNPTATHTQLLRALRDSGRACEQARFRQLFLQVKER</sequence>
<evidence type="ECO:0008006" key="3">
    <source>
        <dbReference type="Google" id="ProtNLM"/>
    </source>
</evidence>
<accession>A0A150QS45</accession>
<evidence type="ECO:0000313" key="2">
    <source>
        <dbReference type="Proteomes" id="UP000075260"/>
    </source>
</evidence>
<dbReference type="Proteomes" id="UP000075260">
    <property type="component" value="Unassembled WGS sequence"/>
</dbReference>
<dbReference type="AlphaFoldDB" id="A0A150QS45"/>
<comment type="caution">
    <text evidence="1">The sequence shown here is derived from an EMBL/GenBank/DDBJ whole genome shotgun (WGS) entry which is preliminary data.</text>
</comment>
<gene>
    <name evidence="1" type="ORF">BE15_30470</name>
</gene>
<dbReference type="EMBL" id="JEMA01000372">
    <property type="protein sequence ID" value="KYF70837.1"/>
    <property type="molecule type" value="Genomic_DNA"/>
</dbReference>
<evidence type="ECO:0000313" key="1">
    <source>
        <dbReference type="EMBL" id="KYF70837.1"/>
    </source>
</evidence>
<dbReference type="OrthoDB" id="3458614at2"/>
<name>A0A150QS45_SORCE</name>